<evidence type="ECO:0000256" key="3">
    <source>
        <dbReference type="ARBA" id="ARBA00022833"/>
    </source>
</evidence>
<reference evidence="8" key="1">
    <citation type="submission" date="2023-06" db="EMBL/GenBank/DDBJ databases">
        <authorList>
            <person name="Kurt Z."/>
        </authorList>
    </citation>
    <scope>NUCLEOTIDE SEQUENCE</scope>
</reference>
<feature type="domain" description="RING-type" evidence="7">
    <location>
        <begin position="73"/>
        <end position="111"/>
    </location>
</feature>
<dbReference type="GO" id="GO:0008270">
    <property type="term" value="F:zinc ion binding"/>
    <property type="evidence" value="ECO:0007669"/>
    <property type="project" value="UniProtKB-KW"/>
</dbReference>
<accession>A0AA86Q5I5</accession>
<dbReference type="Gene3D" id="1.10.287.70">
    <property type="match status" value="1"/>
</dbReference>
<keyword evidence="1" id="KW-0479">Metal-binding</keyword>
<sequence length="563" mass="65365">MLNQFVRKQLTPFQFESWLRSTQNKSAFEKLALVSVHGVDRSSFKQFLEFLIKQQNGIFSIQFKPNIRNRFVCQNCELVFSEHVVVKPCMHLYCKQCAQQLAESEFCNICQKRIEDAFVNKQIREEQMNALCTCPYSEYKTAEYQEMYDENITSQNIQDIKDKYAKLNEETLKIAEQFNSGMYVNAVNGMRQHLIQPGYLQQLQPDIKNILKCKQETIQLKHYFYKSIPIGMAPCQYSGTYAQILAHLKNCSQHRIKCSTCGQKGARKTILKHEEYCMSSLTRCPVCFKMFKFDYITDHICECLNQLQSCKKGKYVDIKLEYSVSVLQNSVDQLSLLLKRFIIRSQYEMIHDYEVLSKQAPLTGWFPLLLEKVYKKKALNCSLWFQVLSLALFDVISQCFQSRRSISIILIAFSLLNVVLMSIQLKQQLKTGLYTPDMFTHMFKVYLSVTINFAGLFTFIQLCTNNSFEGIRTSSPYTTFVDLLYFSAVTNARCGFGDVRANSLLCKLLIQFMILFSTVPLSIFFRGSTFFIKLGTIEGSVKTVRKQLEETELLQETVINYTE</sequence>
<keyword evidence="2 4" id="KW-0863">Zinc-finger</keyword>
<keyword evidence="6" id="KW-1133">Transmembrane helix</keyword>
<dbReference type="PROSITE" id="PS50089">
    <property type="entry name" value="ZF_RING_2"/>
    <property type="match status" value="1"/>
</dbReference>
<keyword evidence="3" id="KW-0862">Zinc</keyword>
<evidence type="ECO:0000259" key="7">
    <source>
        <dbReference type="PROSITE" id="PS50089"/>
    </source>
</evidence>
<evidence type="ECO:0000313" key="10">
    <source>
        <dbReference type="Proteomes" id="UP001642409"/>
    </source>
</evidence>
<name>A0AA86Q5I5_9EUKA</name>
<feature type="coiled-coil region" evidence="5">
    <location>
        <begin position="150"/>
        <end position="177"/>
    </location>
</feature>
<gene>
    <name evidence="8" type="ORF">HINF_LOCUS33879</name>
    <name evidence="9" type="ORF">HINF_LOCUS54837</name>
</gene>
<dbReference type="InterPro" id="IPR017907">
    <property type="entry name" value="Znf_RING_CS"/>
</dbReference>
<proteinExistence type="predicted"/>
<evidence type="ECO:0000256" key="1">
    <source>
        <dbReference type="ARBA" id="ARBA00022723"/>
    </source>
</evidence>
<evidence type="ECO:0000313" key="8">
    <source>
        <dbReference type="EMBL" id="CAI9946234.1"/>
    </source>
</evidence>
<dbReference type="PROSITE" id="PS00518">
    <property type="entry name" value="ZF_RING_1"/>
    <property type="match status" value="1"/>
</dbReference>
<reference evidence="9 10" key="2">
    <citation type="submission" date="2024-07" db="EMBL/GenBank/DDBJ databases">
        <authorList>
            <person name="Akdeniz Z."/>
        </authorList>
    </citation>
    <scope>NUCLEOTIDE SEQUENCE [LARGE SCALE GENOMIC DNA]</scope>
</reference>
<keyword evidence="10" id="KW-1185">Reference proteome</keyword>
<keyword evidence="6" id="KW-0812">Transmembrane</keyword>
<feature type="transmembrane region" description="Helical" evidence="6">
    <location>
        <begin position="407"/>
        <end position="425"/>
    </location>
</feature>
<protein>
    <submittedName>
        <fullName evidence="8">Ion channel domain-containing protein</fullName>
    </submittedName>
    <submittedName>
        <fullName evidence="9">Ion_channel domain-containing protein</fullName>
    </submittedName>
</protein>
<comment type="caution">
    <text evidence="8">The sequence shown here is derived from an EMBL/GenBank/DDBJ whole genome shotgun (WGS) entry which is preliminary data.</text>
</comment>
<organism evidence="8">
    <name type="scientific">Hexamita inflata</name>
    <dbReference type="NCBI Taxonomy" id="28002"/>
    <lineage>
        <taxon>Eukaryota</taxon>
        <taxon>Metamonada</taxon>
        <taxon>Diplomonadida</taxon>
        <taxon>Hexamitidae</taxon>
        <taxon>Hexamitinae</taxon>
        <taxon>Hexamita</taxon>
    </lineage>
</organism>
<dbReference type="Gene3D" id="3.30.40.10">
    <property type="entry name" value="Zinc/RING finger domain, C3HC4 (zinc finger)"/>
    <property type="match status" value="1"/>
</dbReference>
<keyword evidence="5" id="KW-0175">Coiled coil</keyword>
<feature type="transmembrane region" description="Helical" evidence="6">
    <location>
        <begin position="445"/>
        <end position="464"/>
    </location>
</feature>
<dbReference type="SUPFAM" id="SSF81324">
    <property type="entry name" value="Voltage-gated potassium channels"/>
    <property type="match status" value="1"/>
</dbReference>
<feature type="transmembrane region" description="Helical" evidence="6">
    <location>
        <begin position="508"/>
        <end position="525"/>
    </location>
</feature>
<evidence type="ECO:0000256" key="6">
    <source>
        <dbReference type="SAM" id="Phobius"/>
    </source>
</evidence>
<dbReference type="EMBL" id="CAXDID020000287">
    <property type="protein sequence ID" value="CAL6070820.1"/>
    <property type="molecule type" value="Genomic_DNA"/>
</dbReference>
<evidence type="ECO:0000313" key="9">
    <source>
        <dbReference type="EMBL" id="CAL6070820.1"/>
    </source>
</evidence>
<keyword evidence="6" id="KW-0472">Membrane</keyword>
<evidence type="ECO:0000256" key="5">
    <source>
        <dbReference type="SAM" id="Coils"/>
    </source>
</evidence>
<dbReference type="SUPFAM" id="SSF57850">
    <property type="entry name" value="RING/U-box"/>
    <property type="match status" value="1"/>
</dbReference>
<evidence type="ECO:0000256" key="4">
    <source>
        <dbReference type="PROSITE-ProRule" id="PRU00175"/>
    </source>
</evidence>
<dbReference type="AlphaFoldDB" id="A0AA86Q5I5"/>
<dbReference type="InterPro" id="IPR001841">
    <property type="entry name" value="Znf_RING"/>
</dbReference>
<evidence type="ECO:0000256" key="2">
    <source>
        <dbReference type="ARBA" id="ARBA00022771"/>
    </source>
</evidence>
<dbReference type="Proteomes" id="UP001642409">
    <property type="component" value="Unassembled WGS sequence"/>
</dbReference>
<dbReference type="EMBL" id="CATOUU010000759">
    <property type="protein sequence ID" value="CAI9946234.1"/>
    <property type="molecule type" value="Genomic_DNA"/>
</dbReference>
<dbReference type="InterPro" id="IPR013083">
    <property type="entry name" value="Znf_RING/FYVE/PHD"/>
</dbReference>